<keyword evidence="1" id="KW-0472">Membrane</keyword>
<dbReference type="Proteomes" id="UP000789396">
    <property type="component" value="Unassembled WGS sequence"/>
</dbReference>
<keyword evidence="3" id="KW-1185">Reference proteome</keyword>
<accession>A0A9N9F4P8</accession>
<evidence type="ECO:0000313" key="3">
    <source>
        <dbReference type="Proteomes" id="UP000789396"/>
    </source>
</evidence>
<feature type="transmembrane region" description="Helical" evidence="1">
    <location>
        <begin position="47"/>
        <end position="68"/>
    </location>
</feature>
<organism evidence="2 3">
    <name type="scientific">Racocetra fulgida</name>
    <dbReference type="NCBI Taxonomy" id="60492"/>
    <lineage>
        <taxon>Eukaryota</taxon>
        <taxon>Fungi</taxon>
        <taxon>Fungi incertae sedis</taxon>
        <taxon>Mucoromycota</taxon>
        <taxon>Glomeromycotina</taxon>
        <taxon>Glomeromycetes</taxon>
        <taxon>Diversisporales</taxon>
        <taxon>Gigasporaceae</taxon>
        <taxon>Racocetra</taxon>
    </lineage>
</organism>
<sequence length="169" mass="18143">LSLFSELNVANHVDSKQEQGVPQATLKKRKSLEKDQNTIEVADSPTIIVQLVVILGLIFLETTAVAYIEKREDYAGAAEPGLYKLKENVDEACSLPAPPVFCDQEKVIARPMALSVSCGLGANAEDGEAVEVPFEAGVVEFEAVEFEAVEFEFTGAGIFEFAGFGAGEL</sequence>
<keyword evidence="1" id="KW-1133">Transmembrane helix</keyword>
<evidence type="ECO:0000313" key="2">
    <source>
        <dbReference type="EMBL" id="CAG8509538.1"/>
    </source>
</evidence>
<dbReference type="AlphaFoldDB" id="A0A9N9F4P8"/>
<evidence type="ECO:0000256" key="1">
    <source>
        <dbReference type="SAM" id="Phobius"/>
    </source>
</evidence>
<protein>
    <submittedName>
        <fullName evidence="2">10095_t:CDS:1</fullName>
    </submittedName>
</protein>
<comment type="caution">
    <text evidence="2">The sequence shown here is derived from an EMBL/GenBank/DDBJ whole genome shotgun (WGS) entry which is preliminary data.</text>
</comment>
<keyword evidence="1" id="KW-0812">Transmembrane</keyword>
<dbReference type="EMBL" id="CAJVPZ010002278">
    <property type="protein sequence ID" value="CAG8509538.1"/>
    <property type="molecule type" value="Genomic_DNA"/>
</dbReference>
<name>A0A9N9F4P8_9GLOM</name>
<feature type="non-terminal residue" evidence="2">
    <location>
        <position position="169"/>
    </location>
</feature>
<gene>
    <name evidence="2" type="ORF">RFULGI_LOCUS2831</name>
</gene>
<reference evidence="2" key="1">
    <citation type="submission" date="2021-06" db="EMBL/GenBank/DDBJ databases">
        <authorList>
            <person name="Kallberg Y."/>
            <person name="Tangrot J."/>
            <person name="Rosling A."/>
        </authorList>
    </citation>
    <scope>NUCLEOTIDE SEQUENCE</scope>
    <source>
        <strain evidence="2">IN212</strain>
    </source>
</reference>
<proteinExistence type="predicted"/>